<gene>
    <name evidence="1" type="ORF">SJ05684_b55480</name>
</gene>
<organism evidence="1 2">
    <name type="scientific">Sinorhizobium sojae CCBAU 05684</name>
    <dbReference type="NCBI Taxonomy" id="716928"/>
    <lineage>
        <taxon>Bacteria</taxon>
        <taxon>Pseudomonadati</taxon>
        <taxon>Pseudomonadota</taxon>
        <taxon>Alphaproteobacteria</taxon>
        <taxon>Hyphomicrobiales</taxon>
        <taxon>Rhizobiaceae</taxon>
        <taxon>Sinorhizobium/Ensifer group</taxon>
        <taxon>Sinorhizobium</taxon>
    </lineage>
</organism>
<keyword evidence="1" id="KW-0614">Plasmid</keyword>
<proteinExistence type="predicted"/>
<dbReference type="STRING" id="716928.GCA_000261485_04904"/>
<evidence type="ECO:0000313" key="1">
    <source>
        <dbReference type="EMBL" id="ASY66530.1"/>
    </source>
</evidence>
<dbReference type="AlphaFoldDB" id="A0A249PKR6"/>
<name>A0A249PKR6_9HYPH</name>
<accession>A0A249PKR6</accession>
<geneLocation type="plasmid" evidence="2">
    <name>psj05684b</name>
</geneLocation>
<dbReference type="Proteomes" id="UP000217211">
    <property type="component" value="Plasmid pSJ05684b"/>
</dbReference>
<keyword evidence="2" id="KW-1185">Reference proteome</keyword>
<dbReference type="EMBL" id="CP023068">
    <property type="protein sequence ID" value="ASY66530.1"/>
    <property type="molecule type" value="Genomic_DNA"/>
</dbReference>
<sequence>MVESKFPGKSKWQLRTRNDKAGELEMDVPVDELVKALASEEESAKFMERHNLTMEDFVERAELLNRYLNSAVIDVTRV</sequence>
<protein>
    <submittedName>
        <fullName evidence="1">Uncharacterized protein</fullName>
    </submittedName>
</protein>
<reference evidence="1 2" key="1">
    <citation type="submission" date="2017-08" db="EMBL/GenBank/DDBJ databases">
        <title>Multipartite genome sequences of Sinorhizobium species nodulating soybeans.</title>
        <authorList>
            <person name="Tian C.F."/>
        </authorList>
    </citation>
    <scope>NUCLEOTIDE SEQUENCE [LARGE SCALE GENOMIC DNA]</scope>
    <source>
        <strain evidence="1 2">CCBAU 05684</strain>
        <plasmid evidence="2">psj05684b</plasmid>
    </source>
</reference>
<dbReference type="KEGG" id="esj:SJ05684_b55480"/>
<evidence type="ECO:0000313" key="2">
    <source>
        <dbReference type="Proteomes" id="UP000217211"/>
    </source>
</evidence>